<keyword evidence="2" id="KW-0067">ATP-binding</keyword>
<dbReference type="InterPro" id="IPR000719">
    <property type="entry name" value="Prot_kinase_dom"/>
</dbReference>
<comment type="caution">
    <text evidence="4">The sequence shown here is derived from an EMBL/GenBank/DDBJ whole genome shotgun (WGS) entry which is preliminary data.</text>
</comment>
<dbReference type="GO" id="GO:0005524">
    <property type="term" value="F:ATP binding"/>
    <property type="evidence" value="ECO:0007669"/>
    <property type="project" value="UniProtKB-KW"/>
</dbReference>
<evidence type="ECO:0000256" key="2">
    <source>
        <dbReference type="ARBA" id="ARBA00022840"/>
    </source>
</evidence>
<protein>
    <submittedName>
        <fullName evidence="4">Kinase-like domain-containing protein</fullName>
    </submittedName>
</protein>
<keyword evidence="4" id="KW-0808">Transferase</keyword>
<evidence type="ECO:0000259" key="3">
    <source>
        <dbReference type="PROSITE" id="PS50011"/>
    </source>
</evidence>
<evidence type="ECO:0000313" key="4">
    <source>
        <dbReference type="EMBL" id="KAJ7779397.1"/>
    </source>
</evidence>
<dbReference type="Gene3D" id="1.10.510.10">
    <property type="entry name" value="Transferase(Phosphotransferase) domain 1"/>
    <property type="match status" value="1"/>
</dbReference>
<dbReference type="PANTHER" id="PTHR44329">
    <property type="entry name" value="SERINE/THREONINE-PROTEIN KINASE TNNI3K-RELATED"/>
    <property type="match status" value="1"/>
</dbReference>
<evidence type="ECO:0000313" key="5">
    <source>
        <dbReference type="Proteomes" id="UP001215280"/>
    </source>
</evidence>
<keyword evidence="4" id="KW-0418">Kinase</keyword>
<dbReference type="EMBL" id="JARJLG010000007">
    <property type="protein sequence ID" value="KAJ7779397.1"/>
    <property type="molecule type" value="Genomic_DNA"/>
</dbReference>
<reference evidence="4" key="1">
    <citation type="submission" date="2023-03" db="EMBL/GenBank/DDBJ databases">
        <title>Massive genome expansion in bonnet fungi (Mycena s.s.) driven by repeated elements and novel gene families across ecological guilds.</title>
        <authorList>
            <consortium name="Lawrence Berkeley National Laboratory"/>
            <person name="Harder C.B."/>
            <person name="Miyauchi S."/>
            <person name="Viragh M."/>
            <person name="Kuo A."/>
            <person name="Thoen E."/>
            <person name="Andreopoulos B."/>
            <person name="Lu D."/>
            <person name="Skrede I."/>
            <person name="Drula E."/>
            <person name="Henrissat B."/>
            <person name="Morin E."/>
            <person name="Kohler A."/>
            <person name="Barry K."/>
            <person name="LaButti K."/>
            <person name="Morin E."/>
            <person name="Salamov A."/>
            <person name="Lipzen A."/>
            <person name="Mereny Z."/>
            <person name="Hegedus B."/>
            <person name="Baldrian P."/>
            <person name="Stursova M."/>
            <person name="Weitz H."/>
            <person name="Taylor A."/>
            <person name="Grigoriev I.V."/>
            <person name="Nagy L.G."/>
            <person name="Martin F."/>
            <person name="Kauserud H."/>
        </authorList>
    </citation>
    <scope>NUCLEOTIDE SEQUENCE</scope>
    <source>
        <strain evidence="4">CBHHK188m</strain>
    </source>
</reference>
<sequence>MTKNPWDTLLMLDGPWLVCISEIMQMVLDHVFNIDSEMNDEIRRRCLTGIQKIARSKEILPPRIFIHPLKRQGRNAVAGGGYADIWKGTVETETVCLKVLRVFMSDLDRQKLFKSFAKEVLIWRQLRHPNILLLKGINMDEFYPSFCLISPWLAHGTILGFLQTNPSHDRIRSVVEICEGLNYLHEGTPSVIVHGDIRGANILVKDDGVCCLADFGIAVLAEMHVSWTISSNSSIRGAVRWLAPELLDPEHNSKPSTTRDIYSLGCTIYEIYTGKPPFAHISNDINVRSVILAGSRPSRPRDSETPIPEFIWDLAQKCWLHEPSSRPTIKSVLDTLMDGQTHN</sequence>
<name>A0AAD7NXM7_9AGAR</name>
<dbReference type="PANTHER" id="PTHR44329:SF298">
    <property type="entry name" value="MIXED LINEAGE KINASE DOMAIN-LIKE PROTEIN"/>
    <property type="match status" value="1"/>
</dbReference>
<feature type="domain" description="Protein kinase" evidence="3">
    <location>
        <begin position="71"/>
        <end position="343"/>
    </location>
</feature>
<dbReference type="AlphaFoldDB" id="A0AAD7NXM7"/>
<dbReference type="InterPro" id="IPR011009">
    <property type="entry name" value="Kinase-like_dom_sf"/>
</dbReference>
<proteinExistence type="predicted"/>
<organism evidence="4 5">
    <name type="scientific">Mycena maculata</name>
    <dbReference type="NCBI Taxonomy" id="230809"/>
    <lineage>
        <taxon>Eukaryota</taxon>
        <taxon>Fungi</taxon>
        <taxon>Dikarya</taxon>
        <taxon>Basidiomycota</taxon>
        <taxon>Agaricomycotina</taxon>
        <taxon>Agaricomycetes</taxon>
        <taxon>Agaricomycetidae</taxon>
        <taxon>Agaricales</taxon>
        <taxon>Marasmiineae</taxon>
        <taxon>Mycenaceae</taxon>
        <taxon>Mycena</taxon>
    </lineage>
</organism>
<keyword evidence="1" id="KW-0547">Nucleotide-binding</keyword>
<gene>
    <name evidence="4" type="ORF">DFH07DRAFT_507535</name>
</gene>
<dbReference type="Pfam" id="PF07714">
    <property type="entry name" value="PK_Tyr_Ser-Thr"/>
    <property type="match status" value="1"/>
</dbReference>
<dbReference type="GO" id="GO:0004674">
    <property type="term" value="F:protein serine/threonine kinase activity"/>
    <property type="evidence" value="ECO:0007669"/>
    <property type="project" value="TreeGrafter"/>
</dbReference>
<evidence type="ECO:0000256" key="1">
    <source>
        <dbReference type="ARBA" id="ARBA00022741"/>
    </source>
</evidence>
<dbReference type="Proteomes" id="UP001215280">
    <property type="component" value="Unassembled WGS sequence"/>
</dbReference>
<dbReference type="PROSITE" id="PS00109">
    <property type="entry name" value="PROTEIN_KINASE_TYR"/>
    <property type="match status" value="1"/>
</dbReference>
<dbReference type="InterPro" id="IPR051681">
    <property type="entry name" value="Ser/Thr_Kinases-Pseudokinases"/>
</dbReference>
<dbReference type="SUPFAM" id="SSF56112">
    <property type="entry name" value="Protein kinase-like (PK-like)"/>
    <property type="match status" value="1"/>
</dbReference>
<dbReference type="InterPro" id="IPR001245">
    <property type="entry name" value="Ser-Thr/Tyr_kinase_cat_dom"/>
</dbReference>
<dbReference type="PROSITE" id="PS50011">
    <property type="entry name" value="PROTEIN_KINASE_DOM"/>
    <property type="match status" value="1"/>
</dbReference>
<dbReference type="InterPro" id="IPR008266">
    <property type="entry name" value="Tyr_kinase_AS"/>
</dbReference>
<accession>A0AAD7NXM7</accession>
<keyword evidence="5" id="KW-1185">Reference proteome</keyword>